<keyword evidence="2" id="KW-1185">Reference proteome</keyword>
<protein>
    <submittedName>
        <fullName evidence="1">Uncharacterized protein</fullName>
    </submittedName>
</protein>
<accession>A0ABX8SK83</accession>
<name>A0ABX8SK83_9ACTN</name>
<organism evidence="1 2">
    <name type="scientific">Tessaracoccus palaemonis</name>
    <dbReference type="NCBI Taxonomy" id="2829499"/>
    <lineage>
        <taxon>Bacteria</taxon>
        <taxon>Bacillati</taxon>
        <taxon>Actinomycetota</taxon>
        <taxon>Actinomycetes</taxon>
        <taxon>Propionibacteriales</taxon>
        <taxon>Propionibacteriaceae</taxon>
        <taxon>Tessaracoccus</taxon>
    </lineage>
</organism>
<gene>
    <name evidence="1" type="ORF">KDB89_02545</name>
</gene>
<dbReference type="EMBL" id="CP079216">
    <property type="protein sequence ID" value="QXT63384.1"/>
    <property type="molecule type" value="Genomic_DNA"/>
</dbReference>
<dbReference type="RefSeq" id="WP_219083241.1">
    <property type="nucleotide sequence ID" value="NZ_CP079216.1"/>
</dbReference>
<dbReference type="Proteomes" id="UP000824504">
    <property type="component" value="Chromosome"/>
</dbReference>
<evidence type="ECO:0000313" key="2">
    <source>
        <dbReference type="Proteomes" id="UP000824504"/>
    </source>
</evidence>
<reference evidence="1 2" key="1">
    <citation type="submission" date="2021-07" db="EMBL/GenBank/DDBJ databases">
        <title>complete genome sequencing of Tessaracoccus sp.J1M15.</title>
        <authorList>
            <person name="Bae J.-W."/>
            <person name="Kim D.-y."/>
        </authorList>
    </citation>
    <scope>NUCLEOTIDE SEQUENCE [LARGE SCALE GENOMIC DNA]</scope>
    <source>
        <strain evidence="1 2">J1M15</strain>
    </source>
</reference>
<proteinExistence type="predicted"/>
<sequence length="205" mass="22423">MQRLIVCAIAIDDVRDFFRADETLGARLRSVAAKRFAPPAPRKRRLFAPLTRHDPNVVADPAMPDGADLATLLSGGFVAPERLAPSWKLLTAWLEELSRASRSVVWDDASFNTLEWELARAGLNSDYSLRSLADRELGLPLRPLQGQVAGYAKHVHVVETYRALREAVARAELGAADRAFMDPLLSVLKVAASSPDLDVVIVGAE</sequence>
<evidence type="ECO:0000313" key="1">
    <source>
        <dbReference type="EMBL" id="QXT63384.1"/>
    </source>
</evidence>